<dbReference type="EMBL" id="ADAS02000007">
    <property type="protein sequence ID" value="OAV98417.1"/>
    <property type="molecule type" value="Genomic_DNA"/>
</dbReference>
<dbReference type="EnsemblFungi" id="PTTG_25655-t43_1">
    <property type="protein sequence ID" value="PTTG_25655-t43_1-p1"/>
    <property type="gene ID" value="PTTG_25655"/>
</dbReference>
<gene>
    <name evidence="2" type="ORF">PTTG_25655</name>
</gene>
<proteinExistence type="predicted"/>
<evidence type="ECO:0000313" key="2">
    <source>
        <dbReference type="EMBL" id="OAV98417.1"/>
    </source>
</evidence>
<dbReference type="Proteomes" id="UP000005240">
    <property type="component" value="Unassembled WGS sequence"/>
</dbReference>
<evidence type="ECO:0000313" key="4">
    <source>
        <dbReference type="Proteomes" id="UP000005240"/>
    </source>
</evidence>
<organism evidence="2">
    <name type="scientific">Puccinia triticina (isolate 1-1 / race 1 (BBBD))</name>
    <name type="common">Brown leaf rust fungus</name>
    <dbReference type="NCBI Taxonomy" id="630390"/>
    <lineage>
        <taxon>Eukaryota</taxon>
        <taxon>Fungi</taxon>
        <taxon>Dikarya</taxon>
        <taxon>Basidiomycota</taxon>
        <taxon>Pucciniomycotina</taxon>
        <taxon>Pucciniomycetes</taxon>
        <taxon>Pucciniales</taxon>
        <taxon>Pucciniaceae</taxon>
        <taxon>Puccinia</taxon>
    </lineage>
</organism>
<dbReference type="AlphaFoldDB" id="A0A180GZZ3"/>
<reference evidence="2" key="1">
    <citation type="submission" date="2009-11" db="EMBL/GenBank/DDBJ databases">
        <authorList>
            <consortium name="The Broad Institute Genome Sequencing Platform"/>
            <person name="Ward D."/>
            <person name="Feldgarden M."/>
            <person name="Earl A."/>
            <person name="Young S.K."/>
            <person name="Zeng Q."/>
            <person name="Koehrsen M."/>
            <person name="Alvarado L."/>
            <person name="Berlin A."/>
            <person name="Bochicchio J."/>
            <person name="Borenstein D."/>
            <person name="Chapman S.B."/>
            <person name="Chen Z."/>
            <person name="Engels R."/>
            <person name="Freedman E."/>
            <person name="Gellesch M."/>
            <person name="Goldberg J."/>
            <person name="Griggs A."/>
            <person name="Gujja S."/>
            <person name="Heilman E."/>
            <person name="Heiman D."/>
            <person name="Hepburn T."/>
            <person name="Howarth C."/>
            <person name="Jen D."/>
            <person name="Larson L."/>
            <person name="Lewis B."/>
            <person name="Mehta T."/>
            <person name="Park D."/>
            <person name="Pearson M."/>
            <person name="Roberts A."/>
            <person name="Saif S."/>
            <person name="Shea T."/>
            <person name="Shenoy N."/>
            <person name="Sisk P."/>
            <person name="Stolte C."/>
            <person name="Sykes S."/>
            <person name="Thomson T."/>
            <person name="Walk T."/>
            <person name="White J."/>
            <person name="Yandava C."/>
            <person name="Izard J."/>
            <person name="Baranova O.V."/>
            <person name="Blanton J.M."/>
            <person name="Tanner A.C."/>
            <person name="Dewhirst F.E."/>
            <person name="Haas B."/>
            <person name="Nusbaum C."/>
            <person name="Birren B."/>
        </authorList>
    </citation>
    <scope>NUCLEOTIDE SEQUENCE [LARGE SCALE GENOMIC DNA]</scope>
    <source>
        <strain evidence="2">1-1 BBBD Race 1</strain>
    </source>
</reference>
<accession>A0A180GZZ3</accession>
<sequence>MAIRPLSRSLALLRRAAALHSSTPRPEQPRAAPARPPLAPPAKARLSPARKLIGAASRRVVRPDLAALLVALGHPAPVPVPLPPAAEAANSPSSPVLNGADFDRICTTRPALLRQLSPPALALLLRYILASRFDSFTLRLVENSNRADSAFTAPQRIAVFQLLISLARTKRQWLTADDKSLIFVSDAAVSSYFGRLLQLVAGPERHGLGPEDLRCVMRALRRSSDALFWEPALMRQIWQEIIRTESNDNRRRTNARLGLRSVLHWISNHHGPPQPGPSVSQLSPAMWSLCLQVWSQLLEWGEIAAEDLNPAATEQTNVLSPADQAILTMLSPIIRSASRRYAAEPLDRDNAKLFKNACEALQLLISRSSSTATSSTVEELVPQLTNAFLHVVHLDHRAPAPEIAAILTQYPGLPTVSDRWSREGISAEDYRLYGRTLETIHGLGRASLLVSLWLDLLPMINVGRAGWPLDRLLTALGELANPLVRAVSGKPLNGFRLARLVLRVVRALASEDDPRLVPSRRRAFRMLVERPDLHGFDWLAREERQFDRDGNELECVPAQDSSRLLRENIETIFGLWQASWALTKRLTSEAEGEPVLLPTLVGVTRLAQTMRSERTVLLLKMVISRFVADRTPPLTAEEARSKYLHNPQARLTDIERTRLIEAHLSVGGELSRRFIIDLFRSFLHQRIVPSVEDLKLLHAFLTQIDPLNAQRFWADRAAAVNGLPWSLFDHSKAFPVAWDHSRIQIAKELFVTRRQSPTSSKNSEEKKDSDQG</sequence>
<evidence type="ECO:0000313" key="3">
    <source>
        <dbReference type="EnsemblFungi" id="PTTG_25655-t43_1-p1"/>
    </source>
</evidence>
<keyword evidence="4" id="KW-1185">Reference proteome</keyword>
<dbReference type="OrthoDB" id="2498581at2759"/>
<protein>
    <submittedName>
        <fullName evidence="2 3">Uncharacterized protein</fullName>
    </submittedName>
</protein>
<reference evidence="3 4" key="3">
    <citation type="journal article" date="2017" name="G3 (Bethesda)">
        <title>Comparative analysis highlights variable genome content of wheat rusts and divergence of the mating loci.</title>
        <authorList>
            <person name="Cuomo C.A."/>
            <person name="Bakkeren G."/>
            <person name="Khalil H.B."/>
            <person name="Panwar V."/>
            <person name="Joly D."/>
            <person name="Linning R."/>
            <person name="Sakthikumar S."/>
            <person name="Song X."/>
            <person name="Adiconis X."/>
            <person name="Fan L."/>
            <person name="Goldberg J.M."/>
            <person name="Levin J.Z."/>
            <person name="Young S."/>
            <person name="Zeng Q."/>
            <person name="Anikster Y."/>
            <person name="Bruce M."/>
            <person name="Wang M."/>
            <person name="Yin C."/>
            <person name="McCallum B."/>
            <person name="Szabo L.J."/>
            <person name="Hulbert S."/>
            <person name="Chen X."/>
            <person name="Fellers J.P."/>
        </authorList>
    </citation>
    <scope>NUCLEOTIDE SEQUENCE</scope>
    <source>
        <strain evidence="4">Isolate 1-1 / race 1 (BBBD)</strain>
        <strain evidence="3">isolate 1-1 / race 1 (BBBD)</strain>
    </source>
</reference>
<evidence type="ECO:0000256" key="1">
    <source>
        <dbReference type="SAM" id="MobiDB-lite"/>
    </source>
</evidence>
<feature type="compositionally biased region" description="Low complexity" evidence="1">
    <location>
        <begin position="19"/>
        <end position="33"/>
    </location>
</feature>
<feature type="region of interest" description="Disordered" evidence="1">
    <location>
        <begin position="19"/>
        <end position="44"/>
    </location>
</feature>
<reference evidence="2" key="2">
    <citation type="submission" date="2016-05" db="EMBL/GenBank/DDBJ databases">
        <title>Comparative analysis highlights variable genome content of wheat rusts and divergence of the mating loci.</title>
        <authorList>
            <person name="Cuomo C.A."/>
            <person name="Bakkeren G."/>
            <person name="Szabo L."/>
            <person name="Khalil H."/>
            <person name="Joly D."/>
            <person name="Goldberg J."/>
            <person name="Young S."/>
            <person name="Zeng Q."/>
            <person name="Fellers J."/>
        </authorList>
    </citation>
    <scope>NUCLEOTIDE SEQUENCE [LARGE SCALE GENOMIC DNA]</scope>
    <source>
        <strain evidence="2">1-1 BBBD Race 1</strain>
    </source>
</reference>
<reference evidence="3" key="4">
    <citation type="submission" date="2025-05" db="UniProtKB">
        <authorList>
            <consortium name="EnsemblFungi"/>
        </authorList>
    </citation>
    <scope>IDENTIFICATION</scope>
    <source>
        <strain evidence="3">isolate 1-1 / race 1 (BBBD)</strain>
    </source>
</reference>
<name>A0A180GZZ3_PUCT1</name>
<dbReference type="VEuPathDB" id="FungiDB:PTTG_25655"/>